<evidence type="ECO:0000313" key="3">
    <source>
        <dbReference type="Proteomes" id="UP001178461"/>
    </source>
</evidence>
<name>A0AA35PCD0_9SAUR</name>
<evidence type="ECO:0000313" key="2">
    <source>
        <dbReference type="EMBL" id="CAI5783746.1"/>
    </source>
</evidence>
<reference evidence="2" key="1">
    <citation type="submission" date="2022-12" db="EMBL/GenBank/DDBJ databases">
        <authorList>
            <person name="Alioto T."/>
            <person name="Alioto T."/>
            <person name="Gomez Garrido J."/>
        </authorList>
    </citation>
    <scope>NUCLEOTIDE SEQUENCE</scope>
</reference>
<dbReference type="EMBL" id="OX395134">
    <property type="protein sequence ID" value="CAI5783746.1"/>
    <property type="molecule type" value="Genomic_DNA"/>
</dbReference>
<feature type="compositionally biased region" description="Basic and acidic residues" evidence="1">
    <location>
        <begin position="18"/>
        <end position="31"/>
    </location>
</feature>
<organism evidence="2 3">
    <name type="scientific">Podarcis lilfordi</name>
    <name type="common">Lilford's wall lizard</name>
    <dbReference type="NCBI Taxonomy" id="74358"/>
    <lineage>
        <taxon>Eukaryota</taxon>
        <taxon>Metazoa</taxon>
        <taxon>Chordata</taxon>
        <taxon>Craniata</taxon>
        <taxon>Vertebrata</taxon>
        <taxon>Euteleostomi</taxon>
        <taxon>Lepidosauria</taxon>
        <taxon>Squamata</taxon>
        <taxon>Bifurcata</taxon>
        <taxon>Unidentata</taxon>
        <taxon>Episquamata</taxon>
        <taxon>Laterata</taxon>
        <taxon>Lacertibaenia</taxon>
        <taxon>Lacertidae</taxon>
        <taxon>Podarcis</taxon>
    </lineage>
</organism>
<dbReference type="Proteomes" id="UP001178461">
    <property type="component" value="Chromosome 9"/>
</dbReference>
<proteinExistence type="predicted"/>
<dbReference type="AlphaFoldDB" id="A0AA35PCD0"/>
<accession>A0AA35PCD0</accession>
<keyword evidence="3" id="KW-1185">Reference proteome</keyword>
<protein>
    <submittedName>
        <fullName evidence="2">Uncharacterized protein</fullName>
    </submittedName>
</protein>
<sequence length="53" mass="5793">MKEREEVFWEGTCGARQSGERESRFGKRDSGGLEAPAAAAAAMSDSDMIPRFL</sequence>
<gene>
    <name evidence="2" type="ORF">PODLI_1B031153</name>
</gene>
<feature type="region of interest" description="Disordered" evidence="1">
    <location>
        <begin position="1"/>
        <end position="32"/>
    </location>
</feature>
<evidence type="ECO:0000256" key="1">
    <source>
        <dbReference type="SAM" id="MobiDB-lite"/>
    </source>
</evidence>